<reference evidence="1" key="1">
    <citation type="submission" date="2014-11" db="EMBL/GenBank/DDBJ databases">
        <authorList>
            <person name="Amaro Gonzalez C."/>
        </authorList>
    </citation>
    <scope>NUCLEOTIDE SEQUENCE</scope>
</reference>
<dbReference type="AlphaFoldDB" id="A0A0E9S743"/>
<evidence type="ECO:0000313" key="1">
    <source>
        <dbReference type="EMBL" id="JAH37229.1"/>
    </source>
</evidence>
<dbReference type="EMBL" id="GBXM01071348">
    <property type="protein sequence ID" value="JAH37229.1"/>
    <property type="molecule type" value="Transcribed_RNA"/>
</dbReference>
<sequence length="25" mass="2617">MPACSLSAMCTSKAITFKTIRLVSG</sequence>
<proteinExistence type="predicted"/>
<protein>
    <submittedName>
        <fullName evidence="1">Uncharacterized protein</fullName>
    </submittedName>
</protein>
<organism evidence="1">
    <name type="scientific">Anguilla anguilla</name>
    <name type="common">European freshwater eel</name>
    <name type="synonym">Muraena anguilla</name>
    <dbReference type="NCBI Taxonomy" id="7936"/>
    <lineage>
        <taxon>Eukaryota</taxon>
        <taxon>Metazoa</taxon>
        <taxon>Chordata</taxon>
        <taxon>Craniata</taxon>
        <taxon>Vertebrata</taxon>
        <taxon>Euteleostomi</taxon>
        <taxon>Actinopterygii</taxon>
        <taxon>Neopterygii</taxon>
        <taxon>Teleostei</taxon>
        <taxon>Anguilliformes</taxon>
        <taxon>Anguillidae</taxon>
        <taxon>Anguilla</taxon>
    </lineage>
</organism>
<name>A0A0E9S743_ANGAN</name>
<reference evidence="1" key="2">
    <citation type="journal article" date="2015" name="Fish Shellfish Immunol.">
        <title>Early steps in the European eel (Anguilla anguilla)-Vibrio vulnificus interaction in the gills: Role of the RtxA13 toxin.</title>
        <authorList>
            <person name="Callol A."/>
            <person name="Pajuelo D."/>
            <person name="Ebbesson L."/>
            <person name="Teles M."/>
            <person name="MacKenzie S."/>
            <person name="Amaro C."/>
        </authorList>
    </citation>
    <scope>NUCLEOTIDE SEQUENCE</scope>
</reference>
<accession>A0A0E9S743</accession>